<dbReference type="RefSeq" id="WP_369882300.1">
    <property type="nucleotide sequence ID" value="NZ_JBCLTR010000001.1"/>
</dbReference>
<sequence>MECTGKLSGLAIDYVSGRQKIEIETNEDIRQEYDRLKDREKVSIKIVEYRKKRSLDANSYMWVLLEKIRQKLHNASTKEEIYMRMLETYGDCVYLPAQTKKEIGDLIAVFRIVRDKGQRILMTESGNLVNVHIMQCYKGSSLYNTKEMSLLIDGVVRECKELGIETETPDEIERMKQEWGINIEKA</sequence>
<dbReference type="Proteomes" id="UP001565219">
    <property type="component" value="Unassembled WGS sequence"/>
</dbReference>
<accession>A0ABV4DCG3</accession>
<evidence type="ECO:0000313" key="2">
    <source>
        <dbReference type="Proteomes" id="UP001565219"/>
    </source>
</evidence>
<evidence type="ECO:0000313" key="1">
    <source>
        <dbReference type="EMBL" id="MEY8632203.1"/>
    </source>
</evidence>
<dbReference type="InterPro" id="IPR036619">
    <property type="entry name" value="NinB_sf"/>
</dbReference>
<dbReference type="Gene3D" id="1.10.3790.10">
    <property type="entry name" value="NinB"/>
    <property type="match status" value="1"/>
</dbReference>
<name>A0ABV4DCG3_9FIRM</name>
<proteinExistence type="predicted"/>
<gene>
    <name evidence="1" type="ORF">AALG99_01470</name>
</gene>
<comment type="caution">
    <text evidence="1">The sequence shown here is derived from an EMBL/GenBank/DDBJ whole genome shotgun (WGS) entry which is preliminary data.</text>
</comment>
<keyword evidence="2" id="KW-1185">Reference proteome</keyword>
<organism evidence="1 2">
    <name type="scientific">Anaerostipes hominis</name>
    <name type="common">ex Lee et al. 2021</name>
    <dbReference type="NCBI Taxonomy" id="2025494"/>
    <lineage>
        <taxon>Bacteria</taxon>
        <taxon>Bacillati</taxon>
        <taxon>Bacillota</taxon>
        <taxon>Clostridia</taxon>
        <taxon>Lachnospirales</taxon>
        <taxon>Lachnospiraceae</taxon>
        <taxon>Anaerostipes</taxon>
    </lineage>
</organism>
<dbReference type="EMBL" id="JBCLTR010000001">
    <property type="protein sequence ID" value="MEY8632203.1"/>
    <property type="molecule type" value="Genomic_DNA"/>
</dbReference>
<reference evidence="1 2" key="1">
    <citation type="submission" date="2024-03" db="EMBL/GenBank/DDBJ databases">
        <title>Mouse gut bacterial collection (mGBC) of GemPharmatech.</title>
        <authorList>
            <person name="He Y."/>
            <person name="Dong L."/>
            <person name="Wu D."/>
            <person name="Gao X."/>
            <person name="Lin Z."/>
        </authorList>
    </citation>
    <scope>NUCLEOTIDE SEQUENCE [LARGE SCALE GENOMIC DNA]</scope>
    <source>
        <strain evidence="1 2">32-10</strain>
    </source>
</reference>
<protein>
    <submittedName>
        <fullName evidence="1">Uncharacterized protein</fullName>
    </submittedName>
</protein>